<dbReference type="Proteomes" id="UP001300745">
    <property type="component" value="Unassembled WGS sequence"/>
</dbReference>
<keyword evidence="1 5" id="KW-0489">Methyltransferase</keyword>
<feature type="domain" description="Methyltransferase" evidence="4">
    <location>
        <begin position="49"/>
        <end position="141"/>
    </location>
</feature>
<accession>A0ABT3S8Y2</accession>
<dbReference type="SUPFAM" id="SSF53335">
    <property type="entry name" value="S-adenosyl-L-methionine-dependent methyltransferases"/>
    <property type="match status" value="1"/>
</dbReference>
<comment type="caution">
    <text evidence="5">The sequence shown here is derived from an EMBL/GenBank/DDBJ whole genome shotgun (WGS) entry which is preliminary data.</text>
</comment>
<dbReference type="InterPro" id="IPR029063">
    <property type="entry name" value="SAM-dependent_MTases_sf"/>
</dbReference>
<dbReference type="GO" id="GO:0032259">
    <property type="term" value="P:methylation"/>
    <property type="evidence" value="ECO:0007669"/>
    <property type="project" value="UniProtKB-KW"/>
</dbReference>
<dbReference type="Gene3D" id="3.40.50.150">
    <property type="entry name" value="Vaccinia Virus protein VP39"/>
    <property type="match status" value="1"/>
</dbReference>
<keyword evidence="6" id="KW-1185">Reference proteome</keyword>
<dbReference type="PANTHER" id="PTHR43464">
    <property type="entry name" value="METHYLTRANSFERASE"/>
    <property type="match status" value="1"/>
</dbReference>
<dbReference type="Pfam" id="PF13649">
    <property type="entry name" value="Methyltransf_25"/>
    <property type="match status" value="1"/>
</dbReference>
<dbReference type="CDD" id="cd02440">
    <property type="entry name" value="AdoMet_MTases"/>
    <property type="match status" value="1"/>
</dbReference>
<name>A0ABT3S8Y2_9MYCO</name>
<protein>
    <submittedName>
        <fullName evidence="5">Class I SAM-dependent methyltransferase</fullName>
    </submittedName>
</protein>
<dbReference type="PANTHER" id="PTHR43464:SF19">
    <property type="entry name" value="UBIQUINONE BIOSYNTHESIS O-METHYLTRANSFERASE, MITOCHONDRIAL"/>
    <property type="match status" value="1"/>
</dbReference>
<dbReference type="RefSeq" id="WP_265995342.1">
    <property type="nucleotide sequence ID" value="NZ_JAPJDN010000003.1"/>
</dbReference>
<dbReference type="GO" id="GO:0008168">
    <property type="term" value="F:methyltransferase activity"/>
    <property type="evidence" value="ECO:0007669"/>
    <property type="project" value="UniProtKB-KW"/>
</dbReference>
<organism evidence="5 6">
    <name type="scientific">Mycobacterium pinniadriaticum</name>
    <dbReference type="NCBI Taxonomy" id="2994102"/>
    <lineage>
        <taxon>Bacteria</taxon>
        <taxon>Bacillati</taxon>
        <taxon>Actinomycetota</taxon>
        <taxon>Actinomycetes</taxon>
        <taxon>Mycobacteriales</taxon>
        <taxon>Mycobacteriaceae</taxon>
        <taxon>Mycobacterium</taxon>
    </lineage>
</organism>
<keyword evidence="3" id="KW-0949">S-adenosyl-L-methionine</keyword>
<dbReference type="EMBL" id="JAPJDO010000003">
    <property type="protein sequence ID" value="MCX2935958.1"/>
    <property type="molecule type" value="Genomic_DNA"/>
</dbReference>
<dbReference type="InterPro" id="IPR041698">
    <property type="entry name" value="Methyltransf_25"/>
</dbReference>
<evidence type="ECO:0000256" key="3">
    <source>
        <dbReference type="ARBA" id="ARBA00022691"/>
    </source>
</evidence>
<evidence type="ECO:0000259" key="4">
    <source>
        <dbReference type="Pfam" id="PF13649"/>
    </source>
</evidence>
<keyword evidence="2" id="KW-0808">Transferase</keyword>
<evidence type="ECO:0000313" key="6">
    <source>
        <dbReference type="Proteomes" id="UP001300745"/>
    </source>
</evidence>
<evidence type="ECO:0000256" key="2">
    <source>
        <dbReference type="ARBA" id="ARBA00022679"/>
    </source>
</evidence>
<proteinExistence type="predicted"/>
<gene>
    <name evidence="5" type="ORF">ORI27_04560</name>
</gene>
<evidence type="ECO:0000256" key="1">
    <source>
        <dbReference type="ARBA" id="ARBA00022603"/>
    </source>
</evidence>
<reference evidence="5 6" key="1">
    <citation type="submission" date="2022-11" db="EMBL/GenBank/DDBJ databases">
        <title>Mycobacterium sp. nov.</title>
        <authorList>
            <person name="Papic B."/>
            <person name="Spicic S."/>
            <person name="Duvnjak S."/>
        </authorList>
    </citation>
    <scope>NUCLEOTIDE SEQUENCE [LARGE SCALE GENOMIC DNA]</scope>
    <source>
        <strain evidence="5 6">CVI_P4</strain>
    </source>
</reference>
<evidence type="ECO:0000313" key="5">
    <source>
        <dbReference type="EMBL" id="MCX2935958.1"/>
    </source>
</evidence>
<sequence>MSTRWQKSTAPRGDDYDARWTSLAAAGQNIHGEADLVEALLHESGGRSVLDAGCGTGRVAIELANRGVSVVGIDADAGMLAAARAKAPQLLWIEADLAALESADVDRVDLVVLAGNVMIFLEPGSEARVLAELAARLNPGGLLVAGFSVRPDRLSLQQYDQAAQSAGLLPEARWATWDRAPFDGGDYAVSVHRLGRSLG</sequence>